<evidence type="ECO:0000313" key="3">
    <source>
        <dbReference type="Proteomes" id="UP000694844"/>
    </source>
</evidence>
<reference evidence="4" key="1">
    <citation type="submission" date="2025-08" db="UniProtKB">
        <authorList>
            <consortium name="RefSeq"/>
        </authorList>
    </citation>
    <scope>IDENTIFICATION</scope>
    <source>
        <tissue evidence="4">Whole sample</tissue>
    </source>
</reference>
<dbReference type="AlphaFoldDB" id="A0A8B8D863"/>
<evidence type="ECO:0000259" key="2">
    <source>
        <dbReference type="Pfam" id="PF12937"/>
    </source>
</evidence>
<evidence type="ECO:0000313" key="4">
    <source>
        <dbReference type="RefSeq" id="XP_022324307.1"/>
    </source>
</evidence>
<dbReference type="Gene3D" id="1.20.1280.50">
    <property type="match status" value="1"/>
</dbReference>
<dbReference type="Pfam" id="PF12937">
    <property type="entry name" value="F-box-like"/>
    <property type="match status" value="1"/>
</dbReference>
<dbReference type="RefSeq" id="XP_022324307.1">
    <property type="nucleotide sequence ID" value="XM_022468599.1"/>
</dbReference>
<sequence length="485" mass="55396">MKRCSKGIFGIKKDPKNQILFSFSARDGEEWPSDGSDSDEDEDTKPIRKKRQKKSYENQETEPSTKSNDVVPKKDVVCASQVPEEIWEHIFQIVIKESGPLPFLCRAAKVCKLWQGLASLASLWRRVDLSFEWICPKRYTLKWLVHERLSQCREINLTKWALTDDQLKMVLQNCSELKCLNLSYCKKLSQEGFAALVDNIAHLEKLDVSFTAININNIIDIVMKHCKSIKELHIGGNSYLNIPDLANRIYENCSGLEVLDVSNCRFSGDDGYDHVNDVQKFQTHCPLLRVLRLGNSKFRLKKTNGSLPGFEKLQELNLGWNSDASGGINKTFVYDILIKSSELKLLDLGGCWNMQDITPLLGLPFTDLEQLYLSRSPIRFNGLLGPLLQKCKHTLRILHIDKNIFLGDDLDTALQELFPLNSTSVLEVVNAAQTNIRESSVERLLQNCRNLHYINLSCCDNLPRGIRREYKDKEITELKSFLGIK</sequence>
<dbReference type="InterPro" id="IPR036047">
    <property type="entry name" value="F-box-like_dom_sf"/>
</dbReference>
<dbReference type="GeneID" id="111125118"/>
<dbReference type="PANTHER" id="PTHR38926:SF5">
    <property type="entry name" value="F-BOX AND LEUCINE-RICH REPEAT PROTEIN 6"/>
    <property type="match status" value="1"/>
</dbReference>
<dbReference type="InterPro" id="IPR001810">
    <property type="entry name" value="F-box_dom"/>
</dbReference>
<feature type="region of interest" description="Disordered" evidence="1">
    <location>
        <begin position="25"/>
        <end position="69"/>
    </location>
</feature>
<dbReference type="InterPro" id="IPR032675">
    <property type="entry name" value="LRR_dom_sf"/>
</dbReference>
<dbReference type="KEGG" id="cvn:111125118"/>
<protein>
    <submittedName>
        <fullName evidence="4">LOW QUALITY PROTEIN: F-box/LRR-repeat protein 6-like</fullName>
    </submittedName>
</protein>
<keyword evidence="3" id="KW-1185">Reference proteome</keyword>
<evidence type="ECO:0000256" key="1">
    <source>
        <dbReference type="SAM" id="MobiDB-lite"/>
    </source>
</evidence>
<organism evidence="3 4">
    <name type="scientific">Crassostrea virginica</name>
    <name type="common">Eastern oyster</name>
    <dbReference type="NCBI Taxonomy" id="6565"/>
    <lineage>
        <taxon>Eukaryota</taxon>
        <taxon>Metazoa</taxon>
        <taxon>Spiralia</taxon>
        <taxon>Lophotrochozoa</taxon>
        <taxon>Mollusca</taxon>
        <taxon>Bivalvia</taxon>
        <taxon>Autobranchia</taxon>
        <taxon>Pteriomorphia</taxon>
        <taxon>Ostreida</taxon>
        <taxon>Ostreoidea</taxon>
        <taxon>Ostreidae</taxon>
        <taxon>Crassostrea</taxon>
    </lineage>
</organism>
<feature type="domain" description="F-box" evidence="2">
    <location>
        <begin position="81"/>
        <end position="129"/>
    </location>
</feature>
<dbReference type="CDD" id="cd22119">
    <property type="entry name" value="F-box_FBXL6"/>
    <property type="match status" value="1"/>
</dbReference>
<accession>A0A8B8D863</accession>
<dbReference type="Proteomes" id="UP000694844">
    <property type="component" value="Chromosome 3"/>
</dbReference>
<proteinExistence type="predicted"/>
<dbReference type="SUPFAM" id="SSF52047">
    <property type="entry name" value="RNI-like"/>
    <property type="match status" value="1"/>
</dbReference>
<dbReference type="SUPFAM" id="SSF81383">
    <property type="entry name" value="F-box domain"/>
    <property type="match status" value="1"/>
</dbReference>
<gene>
    <name evidence="4" type="primary">LOC111125118</name>
</gene>
<dbReference type="OrthoDB" id="3134645at2759"/>
<dbReference type="PANTHER" id="PTHR38926">
    <property type="entry name" value="F-BOX DOMAIN CONTAINING PROTEIN, EXPRESSED"/>
    <property type="match status" value="1"/>
</dbReference>
<dbReference type="Gene3D" id="3.80.10.10">
    <property type="entry name" value="Ribonuclease Inhibitor"/>
    <property type="match status" value="1"/>
</dbReference>
<feature type="compositionally biased region" description="Acidic residues" evidence="1">
    <location>
        <begin position="30"/>
        <end position="43"/>
    </location>
</feature>
<dbReference type="InterPro" id="IPR047922">
    <property type="entry name" value="FBXL6_F-box"/>
</dbReference>
<dbReference type="GO" id="GO:0019005">
    <property type="term" value="C:SCF ubiquitin ligase complex"/>
    <property type="evidence" value="ECO:0007669"/>
    <property type="project" value="InterPro"/>
</dbReference>
<name>A0A8B8D863_CRAVI</name>